<sequence>MATLKKFSFYQLFPIISVTCLFLAKFYEDNYPYRNPNRIVEHIYFTLLYQGALFFFIAYLIPLFLSLKVKENTKRILKISSIFFVSFYLLISSYLFYSTNSSILLWN</sequence>
<dbReference type="EMBL" id="FJMZ01000030">
    <property type="protein sequence ID" value="CZQ98016.1"/>
    <property type="molecule type" value="Genomic_DNA"/>
</dbReference>
<reference evidence="3 5" key="2">
    <citation type="submission" date="2016-10" db="EMBL/GenBank/DDBJ databases">
        <authorList>
            <person name="Varghese N."/>
            <person name="Submissions S."/>
        </authorList>
    </citation>
    <scope>NUCLEOTIDE SEQUENCE [LARGE SCALE GENOMIC DNA]</scope>
    <source>
        <strain evidence="3 5">DSM 2094</strain>
    </source>
</reference>
<dbReference type="EMBL" id="FOQC01000056">
    <property type="protein sequence ID" value="SFI12914.1"/>
    <property type="molecule type" value="Genomic_DNA"/>
</dbReference>
<keyword evidence="4" id="KW-1185">Reference proteome</keyword>
<dbReference type="Proteomes" id="UP000199686">
    <property type="component" value="Unassembled WGS sequence"/>
</dbReference>
<evidence type="ECO:0000313" key="2">
    <source>
        <dbReference type="EMBL" id="CZQ98016.1"/>
    </source>
</evidence>
<name>A0AB38BKY1_9LACT</name>
<comment type="caution">
    <text evidence="3">The sequence shown here is derived from an EMBL/GenBank/DDBJ whole genome shotgun (WGS) entry which is preliminary data.</text>
</comment>
<evidence type="ECO:0000256" key="1">
    <source>
        <dbReference type="SAM" id="Phobius"/>
    </source>
</evidence>
<dbReference type="AlphaFoldDB" id="A0AB38BKY1"/>
<evidence type="ECO:0000313" key="3">
    <source>
        <dbReference type="EMBL" id="SFI12914.1"/>
    </source>
</evidence>
<feature type="transmembrane region" description="Helical" evidence="1">
    <location>
        <begin position="47"/>
        <end position="67"/>
    </location>
</feature>
<keyword evidence="1" id="KW-1133">Transmembrane helix</keyword>
<protein>
    <submittedName>
        <fullName evidence="3">Uncharacterized protein</fullName>
    </submittedName>
</protein>
<organism evidence="3 5">
    <name type="scientific">Trichococcus flocculiformis</name>
    <dbReference type="NCBI Taxonomy" id="82803"/>
    <lineage>
        <taxon>Bacteria</taxon>
        <taxon>Bacillati</taxon>
        <taxon>Bacillota</taxon>
        <taxon>Bacilli</taxon>
        <taxon>Lactobacillales</taxon>
        <taxon>Carnobacteriaceae</taxon>
        <taxon>Trichococcus</taxon>
    </lineage>
</organism>
<keyword evidence="1" id="KW-0472">Membrane</keyword>
<accession>A0AB38BKY1</accession>
<evidence type="ECO:0000313" key="5">
    <source>
        <dbReference type="Proteomes" id="UP000199686"/>
    </source>
</evidence>
<proteinExistence type="predicted"/>
<feature type="transmembrane region" description="Helical" evidence="1">
    <location>
        <begin position="7"/>
        <end position="27"/>
    </location>
</feature>
<keyword evidence="1" id="KW-0812">Transmembrane</keyword>
<reference evidence="2 4" key="1">
    <citation type="submission" date="2016-02" db="EMBL/GenBank/DDBJ databases">
        <authorList>
            <person name="Strepis N."/>
        </authorList>
    </citation>
    <scope>NUCLEOTIDE SEQUENCE [LARGE SCALE GENOMIC DNA]</scope>
    <source>
        <strain evidence="2">Trichococcus flocculiformis</strain>
    </source>
</reference>
<feature type="transmembrane region" description="Helical" evidence="1">
    <location>
        <begin position="79"/>
        <end position="97"/>
    </location>
</feature>
<dbReference type="Proteomes" id="UP000195947">
    <property type="component" value="Unassembled WGS sequence"/>
</dbReference>
<gene>
    <name evidence="3" type="ORF">SAMN04488507_10562</name>
    <name evidence="2" type="ORF">TFLO_2271</name>
</gene>
<evidence type="ECO:0000313" key="4">
    <source>
        <dbReference type="Proteomes" id="UP000195947"/>
    </source>
</evidence>